<dbReference type="InterPro" id="IPR037069">
    <property type="entry name" value="AcylCoA_DH/ox_N_sf"/>
</dbReference>
<dbReference type="GO" id="GO:0003995">
    <property type="term" value="F:acyl-CoA dehydrogenase activity"/>
    <property type="evidence" value="ECO:0007669"/>
    <property type="project" value="TreeGrafter"/>
</dbReference>
<evidence type="ECO:0000259" key="24">
    <source>
        <dbReference type="Pfam" id="PF02771"/>
    </source>
</evidence>
<reference evidence="25 26" key="1">
    <citation type="submission" date="2014-09" db="EMBL/GenBank/DDBJ databases">
        <authorList>
            <person name="Martin A.A."/>
        </authorList>
    </citation>
    <scope>NUCLEOTIDE SEQUENCE</scope>
    <source>
        <strain evidence="26">ED321</strain>
        <strain evidence="25">ED321 Heterogonic</strain>
    </source>
</reference>
<dbReference type="Pfam" id="PF02771">
    <property type="entry name" value="Acyl-CoA_dh_N"/>
    <property type="match status" value="1"/>
</dbReference>
<evidence type="ECO:0000256" key="8">
    <source>
        <dbReference type="ARBA" id="ARBA00022990"/>
    </source>
</evidence>
<evidence type="ECO:0000256" key="20">
    <source>
        <dbReference type="ARBA" id="ARBA00049140"/>
    </source>
</evidence>
<dbReference type="InterPro" id="IPR009100">
    <property type="entry name" value="AcylCoA_DH/oxidase_NM_dom_sf"/>
</dbReference>
<dbReference type="CTD" id="36382266"/>
<evidence type="ECO:0000256" key="9">
    <source>
        <dbReference type="ARBA" id="ARBA00023002"/>
    </source>
</evidence>
<keyword evidence="10" id="KW-0443">Lipid metabolism</keyword>
<dbReference type="Pfam" id="PF00702">
    <property type="entry name" value="Hydrolase"/>
    <property type="match status" value="1"/>
</dbReference>
<keyword evidence="7" id="KW-0274">FAD</keyword>
<dbReference type="Gene3D" id="2.40.110.10">
    <property type="entry name" value="Butyryl-CoA Dehydrogenase, subunit A, domain 2"/>
    <property type="match status" value="1"/>
</dbReference>
<keyword evidence="8" id="KW-0007">Acetylation</keyword>
<evidence type="ECO:0000256" key="7">
    <source>
        <dbReference type="ARBA" id="ARBA00022827"/>
    </source>
</evidence>
<dbReference type="SFLD" id="SFLDG01129">
    <property type="entry name" value="C1.5:_HAD__Beta-PGM__Phosphata"/>
    <property type="match status" value="1"/>
</dbReference>
<evidence type="ECO:0000256" key="3">
    <source>
        <dbReference type="ARBA" id="ARBA00004325"/>
    </source>
</evidence>
<evidence type="ECO:0000256" key="10">
    <source>
        <dbReference type="ARBA" id="ARBA00023098"/>
    </source>
</evidence>
<dbReference type="FunFam" id="2.40.110.10:FF:000002">
    <property type="entry name" value="Acyl-CoA dehydrogenase fadE12"/>
    <property type="match status" value="1"/>
</dbReference>
<evidence type="ECO:0000259" key="21">
    <source>
        <dbReference type="Pfam" id="PF00441"/>
    </source>
</evidence>
<dbReference type="InterPro" id="IPR046373">
    <property type="entry name" value="Acyl-CoA_Oxase/DH_mid-dom_sf"/>
</dbReference>
<evidence type="ECO:0000256" key="14">
    <source>
        <dbReference type="ARBA" id="ARBA00046026"/>
    </source>
</evidence>
<keyword evidence="9" id="KW-0560">Oxidoreductase</keyword>
<keyword evidence="11" id="KW-0472">Membrane</keyword>
<dbReference type="InterPro" id="IPR013786">
    <property type="entry name" value="AcylCoA_DH/ox_N"/>
</dbReference>
<evidence type="ECO:0000256" key="6">
    <source>
        <dbReference type="ARBA" id="ARBA00022630"/>
    </source>
</evidence>
<dbReference type="AlphaFoldDB" id="A0A090N015"/>
<feature type="domain" description="Aminoglycoside phosphotransferase" evidence="22">
    <location>
        <begin position="256"/>
        <end position="470"/>
    </location>
</feature>
<dbReference type="eggNOG" id="KOG3085">
    <property type="taxonomic scope" value="Eukaryota"/>
</dbReference>
<evidence type="ECO:0000256" key="17">
    <source>
        <dbReference type="ARBA" id="ARBA00048086"/>
    </source>
</evidence>
<evidence type="ECO:0000313" key="27">
    <source>
        <dbReference type="WBParaSite" id="SRAE_2000454100.1"/>
    </source>
</evidence>
<comment type="catalytic activity">
    <reaction evidence="20">
        <text>eicosanoyl-CoA + oxidized [electron-transfer flavoprotein] + H(+) = (2E)-eicosenoyl-CoA + reduced [electron-transfer flavoprotein]</text>
        <dbReference type="Rhea" id="RHEA:47236"/>
        <dbReference type="Rhea" id="RHEA-COMP:10685"/>
        <dbReference type="Rhea" id="RHEA-COMP:10686"/>
        <dbReference type="ChEBI" id="CHEBI:15378"/>
        <dbReference type="ChEBI" id="CHEBI:57380"/>
        <dbReference type="ChEBI" id="CHEBI:57692"/>
        <dbReference type="ChEBI" id="CHEBI:58307"/>
        <dbReference type="ChEBI" id="CHEBI:74691"/>
    </reaction>
    <physiologicalReaction direction="left-to-right" evidence="20">
        <dbReference type="Rhea" id="RHEA:47237"/>
    </physiologicalReaction>
</comment>
<dbReference type="RefSeq" id="XP_024509094.1">
    <property type="nucleotide sequence ID" value="XM_024643423.1"/>
</dbReference>
<dbReference type="InterPro" id="IPR023198">
    <property type="entry name" value="PGP-like_dom2"/>
</dbReference>
<dbReference type="SUPFAM" id="SSF56112">
    <property type="entry name" value="Protein kinase-like (PK-like)"/>
    <property type="match status" value="1"/>
</dbReference>
<accession>A0A090N015</accession>
<keyword evidence="12" id="KW-0576">Peroxisome</keyword>
<dbReference type="GeneID" id="36382266"/>
<evidence type="ECO:0000256" key="11">
    <source>
        <dbReference type="ARBA" id="ARBA00023136"/>
    </source>
</evidence>
<dbReference type="InterPro" id="IPR036412">
    <property type="entry name" value="HAD-like_sf"/>
</dbReference>
<dbReference type="Gene3D" id="1.10.540.10">
    <property type="entry name" value="Acyl-CoA dehydrogenase/oxidase, N-terminal domain"/>
    <property type="match status" value="1"/>
</dbReference>
<evidence type="ECO:0000256" key="4">
    <source>
        <dbReference type="ARBA" id="ARBA00005005"/>
    </source>
</evidence>
<gene>
    <name evidence="25 27 28" type="ORF">SRAE_2000454100</name>
</gene>
<dbReference type="InterPro" id="IPR023214">
    <property type="entry name" value="HAD_sf"/>
</dbReference>
<comment type="catalytic activity">
    <reaction evidence="19">
        <text>hexacosanoyl-CoA + oxidized [electron-transfer flavoprotein] + H(+) = (2E)-hexacosenoyl-CoA + reduced [electron-transfer flavoprotein]</text>
        <dbReference type="Rhea" id="RHEA:48216"/>
        <dbReference type="Rhea" id="RHEA-COMP:10685"/>
        <dbReference type="Rhea" id="RHEA-COMP:10686"/>
        <dbReference type="ChEBI" id="CHEBI:15378"/>
        <dbReference type="ChEBI" id="CHEBI:57692"/>
        <dbReference type="ChEBI" id="CHEBI:58307"/>
        <dbReference type="ChEBI" id="CHEBI:64868"/>
        <dbReference type="ChEBI" id="CHEBI:74281"/>
    </reaction>
    <physiologicalReaction direction="left-to-right" evidence="19">
        <dbReference type="Rhea" id="RHEA:48217"/>
    </physiologicalReaction>
</comment>
<dbReference type="SFLD" id="SFLDS00003">
    <property type="entry name" value="Haloacid_Dehalogenase"/>
    <property type="match status" value="1"/>
</dbReference>
<comment type="function">
    <text evidence="14">Acyl-CoA dehydrogenase, that exhibits maximal activity towards saturated C22-CoA. Probably participates in beta-oxydation and energy production but could also play a role in the metabolism of specific fatty acids to control fatty acids composition of cellular lipids in brain.</text>
</comment>
<evidence type="ECO:0000256" key="5">
    <source>
        <dbReference type="ARBA" id="ARBA00009347"/>
    </source>
</evidence>
<feature type="domain" description="Acyl-CoA dehydrogenase/oxidase N-terminal" evidence="24">
    <location>
        <begin position="604"/>
        <end position="728"/>
    </location>
</feature>
<dbReference type="eggNOG" id="KOG1469">
    <property type="taxonomic scope" value="Eukaryota"/>
</dbReference>
<dbReference type="GO" id="GO:0033539">
    <property type="term" value="P:fatty acid beta-oxidation using acyl-CoA dehydrogenase"/>
    <property type="evidence" value="ECO:0007669"/>
    <property type="project" value="TreeGrafter"/>
</dbReference>
<evidence type="ECO:0000313" key="26">
    <source>
        <dbReference type="Proteomes" id="UP000035682"/>
    </source>
</evidence>
<dbReference type="Gene3D" id="3.40.50.1000">
    <property type="entry name" value="HAD superfamily/HAD-like"/>
    <property type="match status" value="1"/>
</dbReference>
<dbReference type="OrthoDB" id="434771at2759"/>
<feature type="domain" description="Acyl-CoA dehydrogenase/oxidase C-terminal" evidence="21">
    <location>
        <begin position="848"/>
        <end position="997"/>
    </location>
</feature>
<dbReference type="SUPFAM" id="SSF56784">
    <property type="entry name" value="HAD-like"/>
    <property type="match status" value="1"/>
</dbReference>
<dbReference type="Gene3D" id="1.20.140.10">
    <property type="entry name" value="Butyryl-CoA Dehydrogenase, subunit A, domain 3"/>
    <property type="match status" value="1"/>
</dbReference>
<dbReference type="Gene3D" id="3.90.1200.10">
    <property type="match status" value="1"/>
</dbReference>
<keyword evidence="26" id="KW-1185">Reference proteome</keyword>
<dbReference type="PANTHER" id="PTHR48083:SF35">
    <property type="entry name" value="ACYL-COA DEHYDROGENASE FAMILY MEMBER 10"/>
    <property type="match status" value="1"/>
</dbReference>
<dbReference type="WBParaSite" id="SRAE_2000454100.1">
    <property type="protein sequence ID" value="SRAE_2000454100.1"/>
    <property type="gene ID" value="WBGene00264773"/>
</dbReference>
<evidence type="ECO:0000256" key="12">
    <source>
        <dbReference type="ARBA" id="ARBA00023140"/>
    </source>
</evidence>
<keyword evidence="6" id="KW-0285">Flavoprotein</keyword>
<dbReference type="PRINTS" id="PR00413">
    <property type="entry name" value="HADHALOGNASE"/>
</dbReference>
<evidence type="ECO:0000256" key="15">
    <source>
        <dbReference type="ARBA" id="ARBA00047443"/>
    </source>
</evidence>
<evidence type="ECO:0000256" key="19">
    <source>
        <dbReference type="ARBA" id="ARBA00048399"/>
    </source>
</evidence>
<evidence type="ECO:0000259" key="23">
    <source>
        <dbReference type="Pfam" id="PF02770"/>
    </source>
</evidence>
<comment type="catalytic activity">
    <reaction evidence="16">
        <text>docosanoyl-CoA + oxidized [electron-transfer flavoprotein] + H(+) = (2E)-docosenoyl-CoA + reduced [electron-transfer flavoprotein]</text>
        <dbReference type="Rhea" id="RHEA:47228"/>
        <dbReference type="Rhea" id="RHEA-COMP:10685"/>
        <dbReference type="Rhea" id="RHEA-COMP:10686"/>
        <dbReference type="ChEBI" id="CHEBI:15378"/>
        <dbReference type="ChEBI" id="CHEBI:57692"/>
        <dbReference type="ChEBI" id="CHEBI:58307"/>
        <dbReference type="ChEBI" id="CHEBI:65059"/>
        <dbReference type="ChEBI" id="CHEBI:74692"/>
    </reaction>
    <physiologicalReaction direction="left-to-right" evidence="16">
        <dbReference type="Rhea" id="RHEA:47229"/>
    </physiologicalReaction>
</comment>
<dbReference type="WormBase" id="SRAE_2000454100">
    <property type="protein sequence ID" value="SRP00706"/>
    <property type="gene ID" value="WBGene00264773"/>
</dbReference>
<dbReference type="Pfam" id="PF01636">
    <property type="entry name" value="APH"/>
    <property type="match status" value="1"/>
</dbReference>
<dbReference type="SUPFAM" id="SSF47203">
    <property type="entry name" value="Acyl-CoA dehydrogenase C-terminal domain-like"/>
    <property type="match status" value="1"/>
</dbReference>
<dbReference type="InterPro" id="IPR041726">
    <property type="entry name" value="ACAD10_11_N"/>
</dbReference>
<evidence type="ECO:0000256" key="18">
    <source>
        <dbReference type="ARBA" id="ARBA00048395"/>
    </source>
</evidence>
<evidence type="ECO:0000259" key="22">
    <source>
        <dbReference type="Pfam" id="PF01636"/>
    </source>
</evidence>
<evidence type="ECO:0000256" key="13">
    <source>
        <dbReference type="ARBA" id="ARBA00040622"/>
    </source>
</evidence>
<protein>
    <recommendedName>
        <fullName evidence="13">Acyl-CoA dehydrogenase family member 11</fullName>
    </recommendedName>
</protein>
<dbReference type="CDD" id="cd05154">
    <property type="entry name" value="ACAD10_11_N-like"/>
    <property type="match status" value="1"/>
</dbReference>
<comment type="cofactor">
    <cofactor evidence="1">
        <name>FAD</name>
        <dbReference type="ChEBI" id="CHEBI:57692"/>
    </cofactor>
</comment>
<dbReference type="InterPro" id="IPR011945">
    <property type="entry name" value="HAD-SF_ppase_IA/epoxid_hydro_N"/>
</dbReference>
<evidence type="ECO:0000256" key="1">
    <source>
        <dbReference type="ARBA" id="ARBA00001974"/>
    </source>
</evidence>
<dbReference type="Gene3D" id="3.30.200.20">
    <property type="entry name" value="Phosphorylase Kinase, domain 1"/>
    <property type="match status" value="1"/>
</dbReference>
<evidence type="ECO:0000313" key="28">
    <source>
        <dbReference type="WormBase" id="SRAE_2000454100"/>
    </source>
</evidence>
<dbReference type="NCBIfam" id="TIGR02247">
    <property type="entry name" value="HAD-1A3-hyp"/>
    <property type="match status" value="1"/>
</dbReference>
<comment type="catalytic activity">
    <reaction evidence="17">
        <text>tetracosanoyl-CoA + oxidized [electron-transfer flavoprotein] + H(+) = (2E)-tetracosenoyl-CoA + reduced [electron-transfer flavoprotein]</text>
        <dbReference type="Rhea" id="RHEA:47232"/>
        <dbReference type="Rhea" id="RHEA-COMP:10685"/>
        <dbReference type="Rhea" id="RHEA-COMP:10686"/>
        <dbReference type="ChEBI" id="CHEBI:15378"/>
        <dbReference type="ChEBI" id="CHEBI:57692"/>
        <dbReference type="ChEBI" id="CHEBI:58307"/>
        <dbReference type="ChEBI" id="CHEBI:65052"/>
        <dbReference type="ChEBI" id="CHEBI:74693"/>
    </reaction>
    <physiologicalReaction direction="left-to-right" evidence="17">
        <dbReference type="Rhea" id="RHEA:47233"/>
    </physiologicalReaction>
</comment>
<comment type="catalytic activity">
    <reaction evidence="15">
        <text>a 2,3-saturated acyl-CoA + oxidized [electron-transfer flavoprotein] + H(+) = a (2E)-enoyl-CoA + reduced [electron-transfer flavoprotein]</text>
        <dbReference type="Rhea" id="RHEA:44704"/>
        <dbReference type="Rhea" id="RHEA-COMP:10685"/>
        <dbReference type="Rhea" id="RHEA-COMP:10686"/>
        <dbReference type="ChEBI" id="CHEBI:15378"/>
        <dbReference type="ChEBI" id="CHEBI:57692"/>
        <dbReference type="ChEBI" id="CHEBI:58307"/>
        <dbReference type="ChEBI" id="CHEBI:58856"/>
        <dbReference type="ChEBI" id="CHEBI:65111"/>
    </reaction>
    <physiologicalReaction direction="left-to-right" evidence="15">
        <dbReference type="Rhea" id="RHEA:44705"/>
    </physiologicalReaction>
</comment>
<dbReference type="EMBL" id="LN609529">
    <property type="protein sequence ID" value="CEF69895.1"/>
    <property type="molecule type" value="Genomic_DNA"/>
</dbReference>
<dbReference type="STRING" id="34506.A0A090N015"/>
<dbReference type="PANTHER" id="PTHR48083">
    <property type="entry name" value="MEDIUM-CHAIN SPECIFIC ACYL-COA DEHYDROGENASE, MITOCHONDRIAL-RELATED"/>
    <property type="match status" value="1"/>
</dbReference>
<sequence length="1003" mass="114702">MLPINCVVFDVGGVLIPSPPEIWRKDELSTNIKSDNILKTLLSHNVVELFHNLEKGLITTEDFDPLFTHFYNIQHPTEKIDGIGHIFGIKNSKPIKINDKFRIAIQVLKSKGIKVGILTNNFYYDRSRQSETLPIVKNDLKLFDYIFESCKLGMRKPEKEIYEYILKEMKFKGNEVIFIDDLGRNLKSCKESTGMITIKCEDIDKTILKMEEILKMNLRNYTPGVVNIDKNNMLDTNILLPYLQNLFKINTNNLDILKFSHGQSNPTYYLRFGEKELVLRKKPSGKLLPKAHMIEREYKILSLLQGKLPLPKVYVYEENLLDSPFYLMEYVRGRLFVDPNLPNLSPKDRKEIYEEMIETLKKVHSIDVNIKEFEDFGSKEKNYMIRILERWKKNYELANGCKDKNNEVQILLKWIESNIPSQDRVTLVHSDFRLDNLIFHPTKNKIIAILDWEMSTIGDPLSDLATCAFAHYNSFQMTGGLNLKLPQMMRDALPGLNEECSFHTNGIPNIDELLKCYDKSLVSTDKKWLFYISFVCFRFAAISQGIYTRSKQGQASSPLAEGFSSAPSLISSFALKIIKDSKKLEGKEKVGIFPTSIEGLSPRSRDIYEKVKSFVFNKIIPIEKELTQHSIGQNQWEINPTIEKLRNEAKEMGLWNLFITKNIDPTSKYGKGLTNVEYAHICEIMGMSPFAPEIFNCNAPDTGNMEVLIKYGSDEQKKEWLIPLLEGKIKSCFAMTEPDVASSDATNIQSFIIKDGNGNYILNGRKWFTTGVLHPQCKVCIFMGRLSGWEKRRRHLQQSMILVPMNTKGIHIIRPLMVFGSLDAPSGHGEVVFENVIVNEKNMILGEGRGFDIAQGRLGPGRIHHCMRLIGHAERSLQLMKDRIRYRKVFGKTLDNHDMIKKDIAMSKIEIESGRLLVLKAANMIDILGSKKSLKEIAMIKIATPKIALNVIDRAIQAYGGMGLTEDTPLSFFYISARSLRLADGPDEVHLMSLAKQELFSKI</sequence>
<comment type="pathway">
    <text evidence="4">Lipid metabolism; fatty acid beta-oxidation.</text>
</comment>
<evidence type="ECO:0000256" key="2">
    <source>
        <dbReference type="ARBA" id="ARBA00004275"/>
    </source>
</evidence>
<comment type="similarity">
    <text evidence="5">Belongs to the acyl-CoA dehydrogenase family.</text>
</comment>
<dbReference type="InterPro" id="IPR002575">
    <property type="entry name" value="Aminoglycoside_PTrfase"/>
</dbReference>
<feature type="domain" description="Acyl-CoA oxidase/dehydrogenase middle" evidence="23">
    <location>
        <begin position="732"/>
        <end position="836"/>
    </location>
</feature>
<comment type="subcellular location">
    <subcellularLocation>
        <location evidence="3">Mitochondrion membrane</location>
    </subcellularLocation>
    <subcellularLocation>
        <location evidence="2">Peroxisome</location>
    </subcellularLocation>
</comment>
<dbReference type="CDD" id="cd02603">
    <property type="entry name" value="HAD_sEH-N_like"/>
    <property type="match status" value="1"/>
</dbReference>
<dbReference type="InterPro" id="IPR050741">
    <property type="entry name" value="Acyl-CoA_dehydrogenase"/>
</dbReference>
<dbReference type="InterPro" id="IPR006091">
    <property type="entry name" value="Acyl-CoA_Oxase/DH_mid-dom"/>
</dbReference>
<comment type="catalytic activity">
    <reaction evidence="18">
        <text>tricosanoyl-CoA + oxidized [electron-transfer flavoprotein] + H(+) = (2E)-tricosenoyl-CoA + reduced [electron-transfer flavoprotein]</text>
        <dbReference type="Rhea" id="RHEA:48220"/>
        <dbReference type="Rhea" id="RHEA-COMP:10685"/>
        <dbReference type="Rhea" id="RHEA-COMP:10686"/>
        <dbReference type="ChEBI" id="CHEBI:15378"/>
        <dbReference type="ChEBI" id="CHEBI:57692"/>
        <dbReference type="ChEBI" id="CHEBI:58307"/>
        <dbReference type="ChEBI" id="CHEBI:90118"/>
        <dbReference type="ChEBI" id="CHEBI:90119"/>
    </reaction>
    <physiologicalReaction direction="left-to-right" evidence="18">
        <dbReference type="Rhea" id="RHEA:48221"/>
    </physiologicalReaction>
</comment>
<dbReference type="Pfam" id="PF00441">
    <property type="entry name" value="Acyl-CoA_dh_1"/>
    <property type="match status" value="1"/>
</dbReference>
<dbReference type="InterPro" id="IPR036250">
    <property type="entry name" value="AcylCo_DH-like_C"/>
</dbReference>
<dbReference type="InterPro" id="IPR011009">
    <property type="entry name" value="Kinase-like_dom_sf"/>
</dbReference>
<proteinExistence type="inferred from homology"/>
<dbReference type="InterPro" id="IPR006439">
    <property type="entry name" value="HAD-SF_hydro_IA"/>
</dbReference>
<dbReference type="GO" id="GO:0050660">
    <property type="term" value="F:flavin adenine dinucleotide binding"/>
    <property type="evidence" value="ECO:0007669"/>
    <property type="project" value="InterPro"/>
</dbReference>
<name>A0A090N015_STRRB</name>
<dbReference type="GO" id="GO:0005777">
    <property type="term" value="C:peroxisome"/>
    <property type="evidence" value="ECO:0007669"/>
    <property type="project" value="UniProtKB-SubCell"/>
</dbReference>
<dbReference type="GO" id="GO:0031966">
    <property type="term" value="C:mitochondrial membrane"/>
    <property type="evidence" value="ECO:0007669"/>
    <property type="project" value="UniProtKB-SubCell"/>
</dbReference>
<dbReference type="InterPro" id="IPR009075">
    <property type="entry name" value="AcylCo_DH/oxidase_C"/>
</dbReference>
<dbReference type="OMA" id="FYLMEYQ"/>
<evidence type="ECO:0000256" key="16">
    <source>
        <dbReference type="ARBA" id="ARBA00048020"/>
    </source>
</evidence>
<dbReference type="Gene3D" id="1.10.150.240">
    <property type="entry name" value="Putative phosphatase, domain 2"/>
    <property type="match status" value="1"/>
</dbReference>
<reference evidence="27" key="2">
    <citation type="submission" date="2020-12" db="UniProtKB">
        <authorList>
            <consortium name="WormBaseParasite"/>
        </authorList>
    </citation>
    <scope>IDENTIFICATION</scope>
</reference>
<dbReference type="Proteomes" id="UP000035682">
    <property type="component" value="Unplaced"/>
</dbReference>
<organism evidence="25">
    <name type="scientific">Strongyloides ratti</name>
    <name type="common">Parasitic roundworm</name>
    <dbReference type="NCBI Taxonomy" id="34506"/>
    <lineage>
        <taxon>Eukaryota</taxon>
        <taxon>Metazoa</taxon>
        <taxon>Ecdysozoa</taxon>
        <taxon>Nematoda</taxon>
        <taxon>Chromadorea</taxon>
        <taxon>Rhabditida</taxon>
        <taxon>Tylenchina</taxon>
        <taxon>Panagrolaimomorpha</taxon>
        <taxon>Strongyloidoidea</taxon>
        <taxon>Strongyloididae</taxon>
        <taxon>Strongyloides</taxon>
    </lineage>
</organism>
<dbReference type="Pfam" id="PF02770">
    <property type="entry name" value="Acyl-CoA_dh_M"/>
    <property type="match status" value="1"/>
</dbReference>
<evidence type="ECO:0000313" key="25">
    <source>
        <dbReference type="EMBL" id="CEF69895.1"/>
    </source>
</evidence>
<dbReference type="SUPFAM" id="SSF56645">
    <property type="entry name" value="Acyl-CoA dehydrogenase NM domain-like"/>
    <property type="match status" value="1"/>
</dbReference>